<reference evidence="18 19" key="1">
    <citation type="journal article" date="2016" name="Nat. Commun.">
        <title>Thousands of microbial genomes shed light on interconnected biogeochemical processes in an aquifer system.</title>
        <authorList>
            <person name="Anantharaman K."/>
            <person name="Brown C.T."/>
            <person name="Hug L.A."/>
            <person name="Sharon I."/>
            <person name="Castelle C.J."/>
            <person name="Probst A.J."/>
            <person name="Thomas B.C."/>
            <person name="Singh A."/>
            <person name="Wilkins M.J."/>
            <person name="Karaoz U."/>
            <person name="Brodie E.L."/>
            <person name="Williams K.H."/>
            <person name="Hubbard S.S."/>
            <person name="Banfield J.F."/>
        </authorList>
    </citation>
    <scope>NUCLEOTIDE SEQUENCE [LARGE SCALE GENOMIC DNA]</scope>
</reference>
<dbReference type="Proteomes" id="UP000179057">
    <property type="component" value="Unassembled WGS sequence"/>
</dbReference>
<evidence type="ECO:0000256" key="16">
    <source>
        <dbReference type="HAMAP-Rule" id="MF_00037"/>
    </source>
</evidence>
<dbReference type="UniPathway" id="UPA00219"/>
<comment type="pathway">
    <text evidence="4 16">Cell wall biogenesis; peptidoglycan biosynthesis.</text>
</comment>
<dbReference type="InterPro" id="IPR016169">
    <property type="entry name" value="FAD-bd_PCMH_sub2"/>
</dbReference>
<dbReference type="InterPro" id="IPR016166">
    <property type="entry name" value="FAD-bd_PCMH"/>
</dbReference>
<feature type="domain" description="FAD-binding PCMH-type" evidence="17">
    <location>
        <begin position="18"/>
        <end position="188"/>
    </location>
</feature>
<dbReference type="GO" id="GO:0008762">
    <property type="term" value="F:UDP-N-acetylmuramate dehydrogenase activity"/>
    <property type="evidence" value="ECO:0007669"/>
    <property type="project" value="UniProtKB-UniRule"/>
</dbReference>
<dbReference type="EMBL" id="MGIV01000022">
    <property type="protein sequence ID" value="OGM93736.1"/>
    <property type="molecule type" value="Genomic_DNA"/>
</dbReference>
<dbReference type="InterPro" id="IPR036318">
    <property type="entry name" value="FAD-bd_PCMH-like_sf"/>
</dbReference>
<feature type="active site" evidence="16">
    <location>
        <position position="309"/>
    </location>
</feature>
<evidence type="ECO:0000256" key="1">
    <source>
        <dbReference type="ARBA" id="ARBA00001974"/>
    </source>
</evidence>
<comment type="similarity">
    <text evidence="16">Belongs to the MurB family.</text>
</comment>
<dbReference type="SUPFAM" id="SSF56194">
    <property type="entry name" value="Uridine diphospho-N-Acetylenolpyruvylglucosamine reductase, MurB, C-terminal domain"/>
    <property type="match status" value="1"/>
</dbReference>
<sequence>MSIAIRRNISLARRMHYRIGGKARYFCEPQNAQDIIDAVRWAFARHVPFLFLGAGTNMLFSERGYDGLIMQYVNKRIRKEAGGVRISAGTSMRDAVQYHSAQGFNDLAWAGGLPGTVGGAVFGNAGCFGGEMKDCVVSVESIFYDRAAGMVERRVRSAAECAFGYRDSVFKRNGNEIIASVVVRATPGDKQAVRAEVERCIAYRERFQPLEHPSAGSTFKNIPVASVTPQVRKEFAAAIKVDPFPVIPVAAVLDRLELKGSRIGGAEISEKHPNFFINRNHATFADVIGLIKLAKKKALGRYGIVLEEEIRIVP</sequence>
<keyword evidence="12 16" id="KW-0560">Oxidoreductase</keyword>
<comment type="caution">
    <text evidence="18">The sequence shown here is derived from an EMBL/GenBank/DDBJ whole genome shotgun (WGS) entry which is preliminary data.</text>
</comment>
<dbReference type="GO" id="GO:0005829">
    <property type="term" value="C:cytosol"/>
    <property type="evidence" value="ECO:0007669"/>
    <property type="project" value="TreeGrafter"/>
</dbReference>
<keyword evidence="5 16" id="KW-0963">Cytoplasm</keyword>
<keyword evidence="9 16" id="KW-0521">NADP</keyword>
<dbReference type="Gene3D" id="3.30.43.10">
    <property type="entry name" value="Uridine Diphospho-n-acetylenolpyruvylglucosamine Reductase, domain 2"/>
    <property type="match status" value="1"/>
</dbReference>
<evidence type="ECO:0000256" key="7">
    <source>
        <dbReference type="ARBA" id="ARBA00022630"/>
    </source>
</evidence>
<comment type="function">
    <text evidence="2 16">Cell wall formation.</text>
</comment>
<gene>
    <name evidence="16" type="primary">murB</name>
    <name evidence="18" type="ORF">A2610_00565</name>
</gene>
<organism evidence="18 19">
    <name type="scientific">Candidatus Wolfebacteria bacterium RIFOXYD1_FULL_48_65</name>
    <dbReference type="NCBI Taxonomy" id="1802561"/>
    <lineage>
        <taxon>Bacteria</taxon>
        <taxon>Candidatus Wolfeibacteriota</taxon>
    </lineage>
</organism>
<evidence type="ECO:0000256" key="13">
    <source>
        <dbReference type="ARBA" id="ARBA00023306"/>
    </source>
</evidence>
<dbReference type="GO" id="GO:0009252">
    <property type="term" value="P:peptidoglycan biosynthetic process"/>
    <property type="evidence" value="ECO:0007669"/>
    <property type="project" value="UniProtKB-UniRule"/>
</dbReference>
<evidence type="ECO:0000259" key="17">
    <source>
        <dbReference type="PROSITE" id="PS51387"/>
    </source>
</evidence>
<evidence type="ECO:0000313" key="19">
    <source>
        <dbReference type="Proteomes" id="UP000179057"/>
    </source>
</evidence>
<dbReference type="Pfam" id="PF02873">
    <property type="entry name" value="MurB_C"/>
    <property type="match status" value="1"/>
</dbReference>
<comment type="cofactor">
    <cofactor evidence="1 16">
        <name>FAD</name>
        <dbReference type="ChEBI" id="CHEBI:57692"/>
    </cofactor>
</comment>
<evidence type="ECO:0000256" key="10">
    <source>
        <dbReference type="ARBA" id="ARBA00022960"/>
    </source>
</evidence>
<evidence type="ECO:0000313" key="18">
    <source>
        <dbReference type="EMBL" id="OGM93736.1"/>
    </source>
</evidence>
<proteinExistence type="inferred from homology"/>
<dbReference type="GO" id="GO:0071555">
    <property type="term" value="P:cell wall organization"/>
    <property type="evidence" value="ECO:0007669"/>
    <property type="project" value="UniProtKB-KW"/>
</dbReference>
<keyword evidence="13 16" id="KW-0131">Cell cycle</keyword>
<dbReference type="InterPro" id="IPR016167">
    <property type="entry name" value="FAD-bd_PCMH_sub1"/>
</dbReference>
<evidence type="ECO:0000256" key="3">
    <source>
        <dbReference type="ARBA" id="ARBA00004496"/>
    </source>
</evidence>
<dbReference type="Gene3D" id="3.30.465.10">
    <property type="match status" value="1"/>
</dbReference>
<dbReference type="InterPro" id="IPR036635">
    <property type="entry name" value="MurB_C_sf"/>
</dbReference>
<protein>
    <recommendedName>
        <fullName evidence="16">UDP-N-acetylenolpyruvoylglucosamine reductase</fullName>
        <ecNumber evidence="16">1.3.1.98</ecNumber>
    </recommendedName>
    <alternativeName>
        <fullName evidence="16">UDP-N-acetylmuramate dehydrogenase</fullName>
    </alternativeName>
</protein>
<dbReference type="EC" id="1.3.1.98" evidence="16"/>
<dbReference type="InterPro" id="IPR011601">
    <property type="entry name" value="MurB_C"/>
</dbReference>
<dbReference type="NCBIfam" id="TIGR00179">
    <property type="entry name" value="murB"/>
    <property type="match status" value="1"/>
</dbReference>
<keyword evidence="11 16" id="KW-0573">Peptidoglycan synthesis</keyword>
<evidence type="ECO:0000256" key="11">
    <source>
        <dbReference type="ARBA" id="ARBA00022984"/>
    </source>
</evidence>
<evidence type="ECO:0000256" key="5">
    <source>
        <dbReference type="ARBA" id="ARBA00022490"/>
    </source>
</evidence>
<evidence type="ECO:0000256" key="6">
    <source>
        <dbReference type="ARBA" id="ARBA00022618"/>
    </source>
</evidence>
<dbReference type="Pfam" id="PF01565">
    <property type="entry name" value="FAD_binding_4"/>
    <property type="match status" value="1"/>
</dbReference>
<comment type="catalytic activity">
    <reaction evidence="15 16">
        <text>UDP-N-acetyl-alpha-D-muramate + NADP(+) = UDP-N-acetyl-3-O-(1-carboxyvinyl)-alpha-D-glucosamine + NADPH + H(+)</text>
        <dbReference type="Rhea" id="RHEA:12248"/>
        <dbReference type="ChEBI" id="CHEBI:15378"/>
        <dbReference type="ChEBI" id="CHEBI:57783"/>
        <dbReference type="ChEBI" id="CHEBI:58349"/>
        <dbReference type="ChEBI" id="CHEBI:68483"/>
        <dbReference type="ChEBI" id="CHEBI:70757"/>
        <dbReference type="EC" id="1.3.1.98"/>
    </reaction>
</comment>
<dbReference type="PANTHER" id="PTHR21071:SF4">
    <property type="entry name" value="UDP-N-ACETYLENOLPYRUVOYLGLUCOSAMINE REDUCTASE"/>
    <property type="match status" value="1"/>
</dbReference>
<evidence type="ECO:0000256" key="2">
    <source>
        <dbReference type="ARBA" id="ARBA00003921"/>
    </source>
</evidence>
<dbReference type="SUPFAM" id="SSF56176">
    <property type="entry name" value="FAD-binding/transporter-associated domain-like"/>
    <property type="match status" value="1"/>
</dbReference>
<evidence type="ECO:0000256" key="4">
    <source>
        <dbReference type="ARBA" id="ARBA00004752"/>
    </source>
</evidence>
<keyword evidence="6 16" id="KW-0132">Cell division</keyword>
<dbReference type="Gene3D" id="3.90.78.10">
    <property type="entry name" value="UDP-N-acetylenolpyruvoylglucosamine reductase, C-terminal domain"/>
    <property type="match status" value="1"/>
</dbReference>
<evidence type="ECO:0000256" key="12">
    <source>
        <dbReference type="ARBA" id="ARBA00023002"/>
    </source>
</evidence>
<keyword evidence="7 16" id="KW-0285">Flavoprotein</keyword>
<dbReference type="GO" id="GO:0008360">
    <property type="term" value="P:regulation of cell shape"/>
    <property type="evidence" value="ECO:0007669"/>
    <property type="project" value="UniProtKB-KW"/>
</dbReference>
<dbReference type="PROSITE" id="PS51387">
    <property type="entry name" value="FAD_PCMH"/>
    <property type="match status" value="1"/>
</dbReference>
<keyword evidence="8 16" id="KW-0274">FAD</keyword>
<dbReference type="PANTHER" id="PTHR21071">
    <property type="entry name" value="UDP-N-ACETYLENOLPYRUVOYLGLUCOSAMINE REDUCTASE"/>
    <property type="match status" value="1"/>
</dbReference>
<comment type="subcellular location">
    <subcellularLocation>
        <location evidence="3 16">Cytoplasm</location>
    </subcellularLocation>
</comment>
<evidence type="ECO:0000256" key="8">
    <source>
        <dbReference type="ARBA" id="ARBA00022827"/>
    </source>
</evidence>
<accession>A0A1F8DZ10</accession>
<dbReference type="GO" id="GO:0051301">
    <property type="term" value="P:cell division"/>
    <property type="evidence" value="ECO:0007669"/>
    <property type="project" value="UniProtKB-KW"/>
</dbReference>
<name>A0A1F8DZ10_9BACT</name>
<dbReference type="GO" id="GO:0071949">
    <property type="term" value="F:FAD binding"/>
    <property type="evidence" value="ECO:0007669"/>
    <property type="project" value="InterPro"/>
</dbReference>
<keyword evidence="14 16" id="KW-0961">Cell wall biogenesis/degradation</keyword>
<feature type="active site" evidence="16">
    <location>
        <position position="166"/>
    </location>
</feature>
<evidence type="ECO:0000256" key="14">
    <source>
        <dbReference type="ARBA" id="ARBA00023316"/>
    </source>
</evidence>
<keyword evidence="10 16" id="KW-0133">Cell shape</keyword>
<evidence type="ECO:0000256" key="9">
    <source>
        <dbReference type="ARBA" id="ARBA00022857"/>
    </source>
</evidence>
<dbReference type="InterPro" id="IPR006094">
    <property type="entry name" value="Oxid_FAD_bind_N"/>
</dbReference>
<dbReference type="InterPro" id="IPR003170">
    <property type="entry name" value="MurB"/>
</dbReference>
<dbReference type="AlphaFoldDB" id="A0A1F8DZ10"/>
<dbReference type="HAMAP" id="MF_00037">
    <property type="entry name" value="MurB"/>
    <property type="match status" value="1"/>
</dbReference>
<evidence type="ECO:0000256" key="15">
    <source>
        <dbReference type="ARBA" id="ARBA00048914"/>
    </source>
</evidence>
<feature type="active site" description="Proton donor" evidence="16">
    <location>
        <position position="217"/>
    </location>
</feature>